<dbReference type="PROSITE" id="PS51257">
    <property type="entry name" value="PROKAR_LIPOPROTEIN"/>
    <property type="match status" value="1"/>
</dbReference>
<accession>A0A6J5GFF6</accession>
<name>A0A6J5GFF6_9BURK</name>
<dbReference type="Proteomes" id="UP000494119">
    <property type="component" value="Unassembled WGS sequence"/>
</dbReference>
<gene>
    <name evidence="1" type="ORF">LMG28688_04605</name>
</gene>
<reference evidence="1 2" key="1">
    <citation type="submission" date="2020-04" db="EMBL/GenBank/DDBJ databases">
        <authorList>
            <person name="De Canck E."/>
        </authorList>
    </citation>
    <scope>NUCLEOTIDE SEQUENCE [LARGE SCALE GENOMIC DNA]</scope>
    <source>
        <strain evidence="1 2">LMG 28688</strain>
    </source>
</reference>
<organism evidence="1 2">
    <name type="scientific">Paraburkholderia caffeinitolerans</name>
    <dbReference type="NCBI Taxonomy" id="1723730"/>
    <lineage>
        <taxon>Bacteria</taxon>
        <taxon>Pseudomonadati</taxon>
        <taxon>Pseudomonadota</taxon>
        <taxon>Betaproteobacteria</taxon>
        <taxon>Burkholderiales</taxon>
        <taxon>Burkholderiaceae</taxon>
        <taxon>Paraburkholderia</taxon>
    </lineage>
</organism>
<evidence type="ECO:0008006" key="3">
    <source>
        <dbReference type="Google" id="ProtNLM"/>
    </source>
</evidence>
<evidence type="ECO:0000313" key="2">
    <source>
        <dbReference type="Proteomes" id="UP000494119"/>
    </source>
</evidence>
<protein>
    <recommendedName>
        <fullName evidence="3">DUF4148 domain-containing protein</fullName>
    </recommendedName>
</protein>
<sequence>MENLLRNHSTLVALAFLLTGCAAGGVPQSGPHLSPTECQELTALKSNPSPTKEQRRAELSALRKAGYDPSPWNDDPNYPADLHEAQRLIAQWMETDCK</sequence>
<dbReference type="Pfam" id="PF13663">
    <property type="entry name" value="DUF4148"/>
    <property type="match status" value="1"/>
</dbReference>
<dbReference type="InterPro" id="IPR025421">
    <property type="entry name" value="DUF4148"/>
</dbReference>
<dbReference type="EMBL" id="CADIKL010000026">
    <property type="protein sequence ID" value="CAB3797758.1"/>
    <property type="molecule type" value="Genomic_DNA"/>
</dbReference>
<dbReference type="RefSeq" id="WP_175196852.1">
    <property type="nucleotide sequence ID" value="NZ_CADIKL010000026.1"/>
</dbReference>
<keyword evidence="2" id="KW-1185">Reference proteome</keyword>
<dbReference type="AlphaFoldDB" id="A0A6J5GFF6"/>
<evidence type="ECO:0000313" key="1">
    <source>
        <dbReference type="EMBL" id="CAB3797758.1"/>
    </source>
</evidence>
<proteinExistence type="predicted"/>